<proteinExistence type="predicted"/>
<dbReference type="Gene3D" id="3.40.50.2000">
    <property type="entry name" value="Glycogen Phosphorylase B"/>
    <property type="match status" value="1"/>
</dbReference>
<evidence type="ECO:0000313" key="1">
    <source>
        <dbReference type="EMBL" id="KZN51386.1"/>
    </source>
</evidence>
<organism evidence="1 2">
    <name type="scientific">Pseudoalteromonas luteoviolacea H33</name>
    <dbReference type="NCBI Taxonomy" id="1365251"/>
    <lineage>
        <taxon>Bacteria</taxon>
        <taxon>Pseudomonadati</taxon>
        <taxon>Pseudomonadota</taxon>
        <taxon>Gammaproteobacteria</taxon>
        <taxon>Alteromonadales</taxon>
        <taxon>Pseudoalteromonadaceae</taxon>
        <taxon>Pseudoalteromonas</taxon>
    </lineage>
</organism>
<sequence>MKEKLLLLKWAESDFVFENILKEKYTCNERKIAHHESWFSSNRSVIKGCIHLAKQLLPVFFISMFRKTFVFGTNVCRFLYIPALINRKVILVFNEIPNYFSFFDRIFIRLVRKQIFVSSSARERYFEDKFNIKIGGVLPNIPELKTHDANINNKDKKKLIVYAGLINSKRISEKLINDLSKSEFKLDLLGTNLNFDFNRPGLTYLGKKTQLEAQEIQQRYRYALLSYSTEDTNNDLCAPIKIYEYVNAKCVCVIANKNLGLLEYIEKYPAIFVYIENLESYSFDEDEYQIEREKFFNDEMTQLDNSMRKFAVLWN</sequence>
<evidence type="ECO:0008006" key="3">
    <source>
        <dbReference type="Google" id="ProtNLM"/>
    </source>
</evidence>
<gene>
    <name evidence="1" type="ORF">N476_13440</name>
</gene>
<dbReference type="Proteomes" id="UP000076503">
    <property type="component" value="Unassembled WGS sequence"/>
</dbReference>
<dbReference type="PATRIC" id="fig|1365251.3.peg.1895"/>
<reference evidence="1 2" key="1">
    <citation type="submission" date="2013-07" db="EMBL/GenBank/DDBJ databases">
        <title>Comparative Genomic and Metabolomic Analysis of Twelve Strains of Pseudoalteromonas luteoviolacea.</title>
        <authorList>
            <person name="Vynne N.G."/>
            <person name="Mansson M."/>
            <person name="Gram L."/>
        </authorList>
    </citation>
    <scope>NUCLEOTIDE SEQUENCE [LARGE SCALE GENOMIC DNA]</scope>
    <source>
        <strain evidence="1 2">H33</strain>
    </source>
</reference>
<dbReference type="AlphaFoldDB" id="A0A167EZ47"/>
<dbReference type="RefSeq" id="WP_063361438.1">
    <property type="nucleotide sequence ID" value="NZ_AUXZ01000068.1"/>
</dbReference>
<dbReference type="EMBL" id="AUXZ01000068">
    <property type="protein sequence ID" value="KZN51386.1"/>
    <property type="molecule type" value="Genomic_DNA"/>
</dbReference>
<dbReference type="OrthoDB" id="9815351at2"/>
<evidence type="ECO:0000313" key="2">
    <source>
        <dbReference type="Proteomes" id="UP000076503"/>
    </source>
</evidence>
<accession>A0A167EZ47</accession>
<protein>
    <recommendedName>
        <fullName evidence="3">Glycosyl transferase family 1 domain-containing protein</fullName>
    </recommendedName>
</protein>
<comment type="caution">
    <text evidence="1">The sequence shown here is derived from an EMBL/GenBank/DDBJ whole genome shotgun (WGS) entry which is preliminary data.</text>
</comment>
<name>A0A167EZ47_9GAMM</name>